<dbReference type="SMART" id="SM00054">
    <property type="entry name" value="EFh"/>
    <property type="match status" value="2"/>
</dbReference>
<gene>
    <name evidence="3" type="ORF">Q9291_09890</name>
</gene>
<dbReference type="Pfam" id="PF13202">
    <property type="entry name" value="EF-hand_5"/>
    <property type="match status" value="2"/>
</dbReference>
<dbReference type="PROSITE" id="PS50222">
    <property type="entry name" value="EF_HAND_2"/>
    <property type="match status" value="1"/>
</dbReference>
<dbReference type="InterPro" id="IPR011992">
    <property type="entry name" value="EF-hand-dom_pair"/>
</dbReference>
<evidence type="ECO:0000256" key="1">
    <source>
        <dbReference type="SAM" id="SignalP"/>
    </source>
</evidence>
<feature type="signal peptide" evidence="1">
    <location>
        <begin position="1"/>
        <end position="18"/>
    </location>
</feature>
<evidence type="ECO:0000313" key="4">
    <source>
        <dbReference type="Proteomes" id="UP001225906"/>
    </source>
</evidence>
<dbReference type="EMBL" id="JAVCAP010000020">
    <property type="protein sequence ID" value="MDP8568156.1"/>
    <property type="molecule type" value="Genomic_DNA"/>
</dbReference>
<dbReference type="RefSeq" id="WP_306389876.1">
    <property type="nucleotide sequence ID" value="NZ_JAVCAP010000020.1"/>
</dbReference>
<reference evidence="4" key="1">
    <citation type="journal article" date="2019" name="Int. J. Syst. Evol. Microbiol.">
        <title>The Global Catalogue of Microorganisms (GCM) 10K type strain sequencing project: providing services to taxonomists for standard genome sequencing and annotation.</title>
        <authorList>
            <consortium name="The Broad Institute Genomics Platform"/>
            <consortium name="The Broad Institute Genome Sequencing Center for Infectious Disease"/>
            <person name="Wu L."/>
            <person name="Ma J."/>
        </authorList>
    </citation>
    <scope>NUCLEOTIDE SEQUENCE [LARGE SCALE GENOMIC DNA]</scope>
    <source>
        <strain evidence="4">VKM B-3159</strain>
    </source>
</reference>
<protein>
    <submittedName>
        <fullName evidence="3">EF-hand domain-containing protein</fullName>
    </submittedName>
</protein>
<keyword evidence="4" id="KW-1185">Reference proteome</keyword>
<keyword evidence="1" id="KW-0732">Signal</keyword>
<dbReference type="SUPFAM" id="SSF47473">
    <property type="entry name" value="EF-hand"/>
    <property type="match status" value="1"/>
</dbReference>
<accession>A0ABT9JU91</accession>
<dbReference type="Proteomes" id="UP001225906">
    <property type="component" value="Unassembled WGS sequence"/>
</dbReference>
<sequence>MRLLLWIGLMMASSGLHAEAPVDPDGLPQSVDTATLKADADGDGKLSFEEFKAARVRLIEQQFEHLDTNHDGFVDAEERQLAIERLKSQLQSLRAAHPPSP</sequence>
<evidence type="ECO:0000259" key="2">
    <source>
        <dbReference type="PROSITE" id="PS50222"/>
    </source>
</evidence>
<feature type="chain" id="PRO_5047453636" evidence="1">
    <location>
        <begin position="19"/>
        <end position="101"/>
    </location>
</feature>
<organism evidence="3 4">
    <name type="scientific">Methylophilus aquaticus</name>
    <dbReference type="NCBI Taxonomy" id="1971610"/>
    <lineage>
        <taxon>Bacteria</taxon>
        <taxon>Pseudomonadati</taxon>
        <taxon>Pseudomonadota</taxon>
        <taxon>Betaproteobacteria</taxon>
        <taxon>Nitrosomonadales</taxon>
        <taxon>Methylophilaceae</taxon>
        <taxon>Methylophilus</taxon>
    </lineage>
</organism>
<feature type="domain" description="EF-hand" evidence="2">
    <location>
        <begin position="54"/>
        <end position="89"/>
    </location>
</feature>
<name>A0ABT9JU91_9PROT</name>
<comment type="caution">
    <text evidence="3">The sequence shown here is derived from an EMBL/GenBank/DDBJ whole genome shotgun (WGS) entry which is preliminary data.</text>
</comment>
<dbReference type="Gene3D" id="1.10.238.10">
    <property type="entry name" value="EF-hand"/>
    <property type="match status" value="1"/>
</dbReference>
<proteinExistence type="predicted"/>
<dbReference type="CDD" id="cd00051">
    <property type="entry name" value="EFh"/>
    <property type="match status" value="1"/>
</dbReference>
<evidence type="ECO:0000313" key="3">
    <source>
        <dbReference type="EMBL" id="MDP8568156.1"/>
    </source>
</evidence>
<dbReference type="InterPro" id="IPR002048">
    <property type="entry name" value="EF_hand_dom"/>
</dbReference>